<dbReference type="SUPFAM" id="SSF110857">
    <property type="entry name" value="Gamma-glutamyl cyclotransferase-like"/>
    <property type="match status" value="1"/>
</dbReference>
<accession>A0ABM1NFB4</accession>
<protein>
    <recommendedName>
        <fullName evidence="2">glutathione-specific gamma-glutamylcyclotransferase</fullName>
        <ecNumber evidence="2">4.3.2.7</ecNumber>
    </recommendedName>
    <alternativeName>
        <fullName evidence="4">Cation transport regulator-like protein 2</fullName>
    </alternativeName>
</protein>
<dbReference type="Gene3D" id="3.10.490.10">
    <property type="entry name" value="Gamma-glutamyl cyclotransferase-like"/>
    <property type="match status" value="1"/>
</dbReference>
<dbReference type="InterPro" id="IPR036568">
    <property type="entry name" value="GGCT-like_sf"/>
</dbReference>
<dbReference type="RefSeq" id="XP_017785514.1">
    <property type="nucleotide sequence ID" value="XM_017930025.1"/>
</dbReference>
<proteinExistence type="inferred from homology"/>
<evidence type="ECO:0000313" key="8">
    <source>
        <dbReference type="RefSeq" id="XP_017785514.1"/>
    </source>
</evidence>
<evidence type="ECO:0000313" key="7">
    <source>
        <dbReference type="Proteomes" id="UP000695000"/>
    </source>
</evidence>
<organism evidence="7 8">
    <name type="scientific">Nicrophorus vespilloides</name>
    <name type="common">Boreal carrion beetle</name>
    <dbReference type="NCBI Taxonomy" id="110193"/>
    <lineage>
        <taxon>Eukaryota</taxon>
        <taxon>Metazoa</taxon>
        <taxon>Ecdysozoa</taxon>
        <taxon>Arthropoda</taxon>
        <taxon>Hexapoda</taxon>
        <taxon>Insecta</taxon>
        <taxon>Pterygota</taxon>
        <taxon>Neoptera</taxon>
        <taxon>Endopterygota</taxon>
        <taxon>Coleoptera</taxon>
        <taxon>Polyphaga</taxon>
        <taxon>Staphyliniformia</taxon>
        <taxon>Silphidae</taxon>
        <taxon>Nicrophorinae</taxon>
        <taxon>Nicrophorus</taxon>
    </lineage>
</organism>
<dbReference type="GeneID" id="108568754"/>
<comment type="function">
    <text evidence="5">Catalyzes the cleavage of glutathione into 5-oxo-L-proline and a Cys-Gly dipeptide. Acts specifically on glutathione, but not on other gamma-glutamyl peptides.</text>
</comment>
<name>A0ABM1NFB4_NICVS</name>
<dbReference type="InterPro" id="IPR006840">
    <property type="entry name" value="ChaC"/>
</dbReference>
<evidence type="ECO:0000256" key="3">
    <source>
        <dbReference type="ARBA" id="ARBA00023239"/>
    </source>
</evidence>
<keyword evidence="3" id="KW-0456">Lyase</keyword>
<sequence>MCDLEKRSIPDATPGYLIDYPNPSISLYALSTKTKPTKQMHSNYTNRVKPLIYSKNSECYSKNVKILRCSISNVVCILSHCRRTQVSQGRCLCCLQNSRVRKYWKQNFKASQITKFLCDTALGMWVFGYGSLIWKVDFPYEKKLIGYVKGFSRRFYQHSTDHRGTPEKPGRVVTLIDSSADDEVWGVAYKIRDADVADVVDHLDYREKGGYQRKSVVFHPKDQTIQPFDITIYVGTSDNFQYAGEADLESIAKQIHCCVGPSGPNTEYIFNLAMAMRDIAPEVDDDHLFTLEAMVQRISHST</sequence>
<comment type="catalytic activity">
    <reaction evidence="6">
        <text>glutathione = L-cysteinylglycine + 5-oxo-L-proline</text>
        <dbReference type="Rhea" id="RHEA:47724"/>
        <dbReference type="ChEBI" id="CHEBI:57925"/>
        <dbReference type="ChEBI" id="CHEBI:58402"/>
        <dbReference type="ChEBI" id="CHEBI:61694"/>
        <dbReference type="EC" id="4.3.2.7"/>
    </reaction>
</comment>
<evidence type="ECO:0000256" key="4">
    <source>
        <dbReference type="ARBA" id="ARBA00043195"/>
    </source>
</evidence>
<dbReference type="EC" id="4.3.2.7" evidence="2"/>
<dbReference type="PANTHER" id="PTHR12192:SF2">
    <property type="entry name" value="GLUTATHIONE-SPECIFIC GAMMA-GLUTAMYLCYCLOTRANSFERASE 2"/>
    <property type="match status" value="1"/>
</dbReference>
<evidence type="ECO:0000256" key="5">
    <source>
        <dbReference type="ARBA" id="ARBA00045227"/>
    </source>
</evidence>
<dbReference type="InterPro" id="IPR013024">
    <property type="entry name" value="GGCT-like"/>
</dbReference>
<comment type="similarity">
    <text evidence="1">Belongs to the gamma-glutamylcyclotransferase family. ChaC subfamily.</text>
</comment>
<dbReference type="Pfam" id="PF04752">
    <property type="entry name" value="ChaC"/>
    <property type="match status" value="1"/>
</dbReference>
<dbReference type="Proteomes" id="UP000695000">
    <property type="component" value="Unplaced"/>
</dbReference>
<gene>
    <name evidence="8" type="primary">LOC108568754</name>
</gene>
<keyword evidence="7" id="KW-1185">Reference proteome</keyword>
<dbReference type="PANTHER" id="PTHR12192">
    <property type="entry name" value="CATION TRANSPORT PROTEIN CHAC-RELATED"/>
    <property type="match status" value="1"/>
</dbReference>
<evidence type="ECO:0000256" key="2">
    <source>
        <dbReference type="ARBA" id="ARBA00012344"/>
    </source>
</evidence>
<reference evidence="8" key="1">
    <citation type="submission" date="2025-08" db="UniProtKB">
        <authorList>
            <consortium name="RefSeq"/>
        </authorList>
    </citation>
    <scope>IDENTIFICATION</scope>
    <source>
        <tissue evidence="8">Whole Larva</tissue>
    </source>
</reference>
<dbReference type="CDD" id="cd06661">
    <property type="entry name" value="GGCT_like"/>
    <property type="match status" value="1"/>
</dbReference>
<evidence type="ECO:0000256" key="1">
    <source>
        <dbReference type="ARBA" id="ARBA00009662"/>
    </source>
</evidence>
<evidence type="ECO:0000256" key="6">
    <source>
        <dbReference type="ARBA" id="ARBA00048073"/>
    </source>
</evidence>